<keyword evidence="1" id="KW-0472">Membrane</keyword>
<evidence type="ECO:0000313" key="3">
    <source>
        <dbReference type="Proteomes" id="UP000002193"/>
    </source>
</evidence>
<proteinExistence type="predicted"/>
<keyword evidence="1" id="KW-0812">Transmembrane</keyword>
<dbReference type="AlphaFoldDB" id="Q821Y3"/>
<feature type="transmembrane region" description="Helical" evidence="1">
    <location>
        <begin position="7"/>
        <end position="26"/>
    </location>
</feature>
<keyword evidence="3" id="KW-1185">Reference proteome</keyword>
<dbReference type="KEGG" id="cca:CCA_00802"/>
<dbReference type="STRING" id="227941.CCA_00802"/>
<keyword evidence="1" id="KW-1133">Transmembrane helix</keyword>
<dbReference type="Proteomes" id="UP000002193">
    <property type="component" value="Chromosome"/>
</dbReference>
<accession>Q821Y3</accession>
<evidence type="ECO:0000313" key="2">
    <source>
        <dbReference type="EMBL" id="AAP05543.1"/>
    </source>
</evidence>
<protein>
    <submittedName>
        <fullName evidence="2">Uncharacterized protein</fullName>
    </submittedName>
</protein>
<reference evidence="2 3" key="1">
    <citation type="journal article" date="2003" name="Nucleic Acids Res.">
        <title>Genome sequence of Chlamydophila caviae (Chlamydia psittaci GPIC): examining the role of niche-specific genes in the evolution of the Chlamydiaceae.</title>
        <authorList>
            <person name="Read T.D."/>
            <person name="Myers G.S.A."/>
            <person name="Brunham R.C."/>
            <person name="Nelson W.C."/>
            <person name="Paulsen I.T."/>
            <person name="Heidelberg J.F."/>
            <person name="Holtzapple E.K."/>
            <person name="Khouri H.M."/>
            <person name="Federova N.B."/>
            <person name="Carty H.A."/>
            <person name="Umayam L.A."/>
            <person name="Haft D.H."/>
            <person name="Peterson J.D."/>
            <person name="Beanan M.J."/>
            <person name="White O."/>
            <person name="Salzberg S.L."/>
            <person name="Hsia R.-C."/>
            <person name="McClarty G."/>
            <person name="Rank R.G."/>
            <person name="Bavoil P.M."/>
            <person name="Fraser C.M."/>
        </authorList>
    </citation>
    <scope>NUCLEOTIDE SEQUENCE [LARGE SCALE GENOMIC DNA]</scope>
    <source>
        <strain evidence="3">ATCC VR-813 / DSM 19441 / 03DC25 / GPIC</strain>
    </source>
</reference>
<organism evidence="2 3">
    <name type="scientific">Chlamydia caviae (strain ATCC VR-813 / DSM 19441 / 03DC25 / GPIC)</name>
    <name type="common">Chlamydophila caviae</name>
    <dbReference type="NCBI Taxonomy" id="227941"/>
    <lineage>
        <taxon>Bacteria</taxon>
        <taxon>Pseudomonadati</taxon>
        <taxon>Chlamydiota</taxon>
        <taxon>Chlamydiia</taxon>
        <taxon>Chlamydiales</taxon>
        <taxon>Chlamydiaceae</taxon>
        <taxon>Chlamydia/Chlamydophila group</taxon>
        <taxon>Chlamydia</taxon>
    </lineage>
</organism>
<evidence type="ECO:0000256" key="1">
    <source>
        <dbReference type="SAM" id="Phobius"/>
    </source>
</evidence>
<gene>
    <name evidence="2" type="ordered locus">CCA_00802</name>
</gene>
<dbReference type="EMBL" id="AE015925">
    <property type="protein sequence ID" value="AAP05543.1"/>
    <property type="molecule type" value="Genomic_DNA"/>
</dbReference>
<dbReference type="HOGENOM" id="CLU_3355271_0_0_0"/>
<name>Q821Y3_CHLCV</name>
<sequence length="36" mass="4169">MEYILELTIFLIFKGVLSLSSGFPIFHHLSLRLSFV</sequence>